<organism evidence="12 13">
    <name type="scientific">Desulfosporosinus acididurans</name>
    <dbReference type="NCBI Taxonomy" id="476652"/>
    <lineage>
        <taxon>Bacteria</taxon>
        <taxon>Bacillati</taxon>
        <taxon>Bacillota</taxon>
        <taxon>Clostridia</taxon>
        <taxon>Eubacteriales</taxon>
        <taxon>Desulfitobacteriaceae</taxon>
        <taxon>Desulfosporosinus</taxon>
    </lineage>
</organism>
<evidence type="ECO:0000256" key="8">
    <source>
        <dbReference type="PROSITE-ProRule" id="PRU00169"/>
    </source>
</evidence>
<dbReference type="SUPFAM" id="SSF52172">
    <property type="entry name" value="CheY-like"/>
    <property type="match status" value="1"/>
</dbReference>
<dbReference type="SMART" id="SM00862">
    <property type="entry name" value="Trans_reg_C"/>
    <property type="match status" value="1"/>
</dbReference>
<dbReference type="FunFam" id="1.10.10.10:FF:000018">
    <property type="entry name" value="DNA-binding response regulator ResD"/>
    <property type="match status" value="1"/>
</dbReference>
<dbReference type="PANTHER" id="PTHR48111:SF1">
    <property type="entry name" value="TWO-COMPONENT RESPONSE REGULATOR ORR33"/>
    <property type="match status" value="1"/>
</dbReference>
<gene>
    <name evidence="12" type="primary">yycF_3</name>
    <name evidence="12" type="ORF">DEAC_c37720</name>
</gene>
<dbReference type="InterPro" id="IPR036388">
    <property type="entry name" value="WH-like_DNA-bd_sf"/>
</dbReference>
<evidence type="ECO:0000256" key="9">
    <source>
        <dbReference type="PROSITE-ProRule" id="PRU01091"/>
    </source>
</evidence>
<dbReference type="PATRIC" id="fig|476652.3.peg.3988"/>
<dbReference type="AlphaFoldDB" id="A0A0J1FMZ5"/>
<dbReference type="InterPro" id="IPR039420">
    <property type="entry name" value="WalR-like"/>
</dbReference>
<sequence>MDVGTKIVLVDDEAEILTLVRDYLTRDGFSVVTAQNGLEGIELIEKEKPDLVLLDWMLPGMSGLEMCKRLRETSTIPIIMLTAKSEEIDRVLGLEFGADDYIVKPFSLRELAARIKTVLRRSTGGVQENSNSSLLMRGDLTIDVTSHKVTKKGQELLLTPTEFNILHLLALRPGTVYSRLQLLRQAMGEEYLYYERSIDTHVSNLRKKIEDNPSDPKYIETVFGVGYRFGENL</sequence>
<dbReference type="Pfam" id="PF00486">
    <property type="entry name" value="Trans_reg_C"/>
    <property type="match status" value="1"/>
</dbReference>
<evidence type="ECO:0000256" key="6">
    <source>
        <dbReference type="ARBA" id="ARBA00023163"/>
    </source>
</evidence>
<evidence type="ECO:0000259" key="11">
    <source>
        <dbReference type="PROSITE" id="PS51755"/>
    </source>
</evidence>
<dbReference type="Gene3D" id="1.10.10.10">
    <property type="entry name" value="Winged helix-like DNA-binding domain superfamily/Winged helix DNA-binding domain"/>
    <property type="match status" value="1"/>
</dbReference>
<dbReference type="SMART" id="SM00448">
    <property type="entry name" value="REC"/>
    <property type="match status" value="1"/>
</dbReference>
<keyword evidence="4" id="KW-0805">Transcription regulation</keyword>
<dbReference type="InterPro" id="IPR001789">
    <property type="entry name" value="Sig_transdc_resp-reg_receiver"/>
</dbReference>
<evidence type="ECO:0000256" key="4">
    <source>
        <dbReference type="ARBA" id="ARBA00023015"/>
    </source>
</evidence>
<dbReference type="PANTHER" id="PTHR48111">
    <property type="entry name" value="REGULATOR OF RPOS"/>
    <property type="match status" value="1"/>
</dbReference>
<dbReference type="InterPro" id="IPR011006">
    <property type="entry name" value="CheY-like_superfamily"/>
</dbReference>
<name>A0A0J1FMZ5_9FIRM</name>
<dbReference type="EMBL" id="LDZY01000015">
    <property type="protein sequence ID" value="KLU64338.1"/>
    <property type="molecule type" value="Genomic_DNA"/>
</dbReference>
<evidence type="ECO:0000256" key="7">
    <source>
        <dbReference type="ARBA" id="ARBA00024867"/>
    </source>
</evidence>
<dbReference type="Pfam" id="PF00072">
    <property type="entry name" value="Response_reg"/>
    <property type="match status" value="1"/>
</dbReference>
<dbReference type="Gene3D" id="3.40.50.2300">
    <property type="match status" value="1"/>
</dbReference>
<dbReference type="GO" id="GO:0005829">
    <property type="term" value="C:cytosol"/>
    <property type="evidence" value="ECO:0007669"/>
    <property type="project" value="TreeGrafter"/>
</dbReference>
<dbReference type="CDD" id="cd00383">
    <property type="entry name" value="trans_reg_C"/>
    <property type="match status" value="1"/>
</dbReference>
<feature type="domain" description="Response regulatory" evidence="10">
    <location>
        <begin position="6"/>
        <end position="119"/>
    </location>
</feature>
<dbReference type="Proteomes" id="UP000036356">
    <property type="component" value="Unassembled WGS sequence"/>
</dbReference>
<feature type="modified residue" description="4-aspartylphosphate" evidence="8">
    <location>
        <position position="55"/>
    </location>
</feature>
<feature type="DNA-binding region" description="OmpR/PhoB-type" evidence="9">
    <location>
        <begin position="132"/>
        <end position="231"/>
    </location>
</feature>
<dbReference type="Gene3D" id="6.10.250.690">
    <property type="match status" value="1"/>
</dbReference>
<evidence type="ECO:0000256" key="3">
    <source>
        <dbReference type="ARBA" id="ARBA00023012"/>
    </source>
</evidence>
<evidence type="ECO:0000256" key="2">
    <source>
        <dbReference type="ARBA" id="ARBA00022553"/>
    </source>
</evidence>
<dbReference type="InterPro" id="IPR001867">
    <property type="entry name" value="OmpR/PhoB-type_DNA-bd"/>
</dbReference>
<dbReference type="GO" id="GO:0006355">
    <property type="term" value="P:regulation of DNA-templated transcription"/>
    <property type="evidence" value="ECO:0007669"/>
    <property type="project" value="InterPro"/>
</dbReference>
<dbReference type="STRING" id="476652.DEAC_c37720"/>
<keyword evidence="6" id="KW-0804">Transcription</keyword>
<evidence type="ECO:0000259" key="10">
    <source>
        <dbReference type="PROSITE" id="PS50110"/>
    </source>
</evidence>
<dbReference type="PROSITE" id="PS50110">
    <property type="entry name" value="RESPONSE_REGULATORY"/>
    <property type="match status" value="1"/>
</dbReference>
<evidence type="ECO:0000256" key="5">
    <source>
        <dbReference type="ARBA" id="ARBA00023125"/>
    </source>
</evidence>
<comment type="function">
    <text evidence="7">May play the central regulatory role in sporulation. It may be an element of the effector pathway responsible for the activation of sporulation genes in response to nutritional stress. Spo0A may act in concert with spo0H (a sigma factor) to control the expression of some genes that are critical to the sporulation process.</text>
</comment>
<proteinExistence type="predicted"/>
<evidence type="ECO:0000313" key="13">
    <source>
        <dbReference type="Proteomes" id="UP000036356"/>
    </source>
</evidence>
<keyword evidence="3" id="KW-0902">Two-component regulatory system</keyword>
<feature type="domain" description="OmpR/PhoB-type" evidence="11">
    <location>
        <begin position="132"/>
        <end position="231"/>
    </location>
</feature>
<keyword evidence="5 9" id="KW-0238">DNA-binding</keyword>
<dbReference type="CDD" id="cd17574">
    <property type="entry name" value="REC_OmpR"/>
    <property type="match status" value="1"/>
</dbReference>
<dbReference type="GO" id="GO:0000156">
    <property type="term" value="F:phosphorelay response regulator activity"/>
    <property type="evidence" value="ECO:0007669"/>
    <property type="project" value="TreeGrafter"/>
</dbReference>
<evidence type="ECO:0000313" key="12">
    <source>
        <dbReference type="EMBL" id="KLU64338.1"/>
    </source>
</evidence>
<keyword evidence="2 8" id="KW-0597">Phosphoprotein</keyword>
<evidence type="ECO:0000256" key="1">
    <source>
        <dbReference type="ARBA" id="ARBA00018672"/>
    </source>
</evidence>
<dbReference type="FunFam" id="3.40.50.2300:FF:000001">
    <property type="entry name" value="DNA-binding response regulator PhoB"/>
    <property type="match status" value="1"/>
</dbReference>
<protein>
    <recommendedName>
        <fullName evidence="1">Stage 0 sporulation protein A homolog</fullName>
    </recommendedName>
</protein>
<dbReference type="GO" id="GO:0000976">
    <property type="term" value="F:transcription cis-regulatory region binding"/>
    <property type="evidence" value="ECO:0007669"/>
    <property type="project" value="TreeGrafter"/>
</dbReference>
<keyword evidence="13" id="KW-1185">Reference proteome</keyword>
<comment type="caution">
    <text evidence="12">The sequence shown here is derived from an EMBL/GenBank/DDBJ whole genome shotgun (WGS) entry which is preliminary data.</text>
</comment>
<dbReference type="GO" id="GO:0032993">
    <property type="term" value="C:protein-DNA complex"/>
    <property type="evidence" value="ECO:0007669"/>
    <property type="project" value="TreeGrafter"/>
</dbReference>
<dbReference type="PROSITE" id="PS51755">
    <property type="entry name" value="OMPR_PHOB"/>
    <property type="match status" value="1"/>
</dbReference>
<accession>A0A0J1FMZ5</accession>
<reference evidence="12 13" key="1">
    <citation type="submission" date="2015-06" db="EMBL/GenBank/DDBJ databases">
        <title>Draft genome of the moderately acidophilic sulfate reducer Candidatus Desulfosporosinus acididurans strain M1.</title>
        <authorList>
            <person name="Poehlein A."/>
            <person name="Petzsch P."/>
            <person name="Johnson B.D."/>
            <person name="Schloemann M."/>
            <person name="Daniel R."/>
            <person name="Muehling M."/>
        </authorList>
    </citation>
    <scope>NUCLEOTIDE SEQUENCE [LARGE SCALE GENOMIC DNA]</scope>
    <source>
        <strain evidence="12 13">M1</strain>
    </source>
</reference>